<evidence type="ECO:0000313" key="1">
    <source>
        <dbReference type="EMBL" id="CAG8652100.1"/>
    </source>
</evidence>
<keyword evidence="2" id="KW-1185">Reference proteome</keyword>
<gene>
    <name evidence="1" type="ORF">ACOLOM_LOCUS8283</name>
</gene>
<dbReference type="Proteomes" id="UP000789525">
    <property type="component" value="Unassembled WGS sequence"/>
</dbReference>
<proteinExistence type="predicted"/>
<reference evidence="1" key="1">
    <citation type="submission" date="2021-06" db="EMBL/GenBank/DDBJ databases">
        <authorList>
            <person name="Kallberg Y."/>
            <person name="Tangrot J."/>
            <person name="Rosling A."/>
        </authorList>
    </citation>
    <scope>NUCLEOTIDE SEQUENCE</scope>
    <source>
        <strain evidence="1">CL356</strain>
    </source>
</reference>
<name>A0ACA9NIF1_9GLOM</name>
<organism evidence="1 2">
    <name type="scientific">Acaulospora colombiana</name>
    <dbReference type="NCBI Taxonomy" id="27376"/>
    <lineage>
        <taxon>Eukaryota</taxon>
        <taxon>Fungi</taxon>
        <taxon>Fungi incertae sedis</taxon>
        <taxon>Mucoromycota</taxon>
        <taxon>Glomeromycotina</taxon>
        <taxon>Glomeromycetes</taxon>
        <taxon>Diversisporales</taxon>
        <taxon>Acaulosporaceae</taxon>
        <taxon>Acaulospora</taxon>
    </lineage>
</organism>
<sequence>MRWRESIPRAQSTRPTILSIRNQMDRSLDADIESTVNREELLPVMIGCNGTGVKVEGKVDDQPQKERKLSCWPRSLYKERPPLLNHIMQVVSEKLVDGRKQRTRRSRTKWDIAVCSVCWTSPSGGHNQNELDIGYIKEINNFLLLLGCHRPWLVSVVDPAEALKARQSLRRKVVLGLRVLSEAAVYLVLLLGYSEDGAEIYSKHRGLIALFDRFLVQNCEELGPLSNVGSPVVFVSLVVEELMKSLHVPSLEEEGPFFGDGPHLDPDSKGEHVAEEPYQKAAEDWSRDPPWYYHYKKYKHTHNEVEEEYSMRPIYTAQHSVDTRPDGLKARRGHRWDCVFYETW</sequence>
<evidence type="ECO:0000313" key="2">
    <source>
        <dbReference type="Proteomes" id="UP000789525"/>
    </source>
</evidence>
<comment type="caution">
    <text evidence="1">The sequence shown here is derived from an EMBL/GenBank/DDBJ whole genome shotgun (WGS) entry which is preliminary data.</text>
</comment>
<protein>
    <submittedName>
        <fullName evidence="1">11514_t:CDS:1</fullName>
    </submittedName>
</protein>
<dbReference type="EMBL" id="CAJVPT010020964">
    <property type="protein sequence ID" value="CAG8652100.1"/>
    <property type="molecule type" value="Genomic_DNA"/>
</dbReference>
<accession>A0ACA9NIF1</accession>